<accession>A0A2V1HZL1</accession>
<dbReference type="InterPro" id="IPR036457">
    <property type="entry name" value="PPM-type-like_dom_sf"/>
</dbReference>
<feature type="domain" description="PPM-type phosphatase" evidence="1">
    <location>
        <begin position="26"/>
        <end position="257"/>
    </location>
</feature>
<gene>
    <name evidence="2" type="ORF">DDQ50_07405</name>
</gene>
<dbReference type="PROSITE" id="PS51746">
    <property type="entry name" value="PPM_2"/>
    <property type="match status" value="1"/>
</dbReference>
<dbReference type="RefSeq" id="WP_116755968.1">
    <property type="nucleotide sequence ID" value="NZ_JBHUEX010000001.1"/>
</dbReference>
<proteinExistence type="predicted"/>
<dbReference type="Proteomes" id="UP000244893">
    <property type="component" value="Unassembled WGS sequence"/>
</dbReference>
<evidence type="ECO:0000313" key="3">
    <source>
        <dbReference type="Proteomes" id="UP000244893"/>
    </source>
</evidence>
<organism evidence="2 3">
    <name type="scientific">Amnibacterium flavum</name>
    <dbReference type="NCBI Taxonomy" id="2173173"/>
    <lineage>
        <taxon>Bacteria</taxon>
        <taxon>Bacillati</taxon>
        <taxon>Actinomycetota</taxon>
        <taxon>Actinomycetes</taxon>
        <taxon>Micrococcales</taxon>
        <taxon>Microbacteriaceae</taxon>
        <taxon>Amnibacterium</taxon>
    </lineage>
</organism>
<dbReference type="InterPro" id="IPR015655">
    <property type="entry name" value="PP2C"/>
</dbReference>
<dbReference type="SUPFAM" id="SSF81606">
    <property type="entry name" value="PP2C-like"/>
    <property type="match status" value="1"/>
</dbReference>
<name>A0A2V1HZL1_9MICO</name>
<keyword evidence="3" id="KW-1185">Reference proteome</keyword>
<dbReference type="CDD" id="cd00143">
    <property type="entry name" value="PP2Cc"/>
    <property type="match status" value="1"/>
</dbReference>
<dbReference type="InterPro" id="IPR001932">
    <property type="entry name" value="PPM-type_phosphatase-like_dom"/>
</dbReference>
<evidence type="ECO:0000313" key="2">
    <source>
        <dbReference type="EMBL" id="PVZ96234.1"/>
    </source>
</evidence>
<reference evidence="2 3" key="1">
    <citation type="submission" date="2018-05" db="EMBL/GenBank/DDBJ databases">
        <title>Amnibacterium sp. M8JJ-5, whole genome shotgun sequence.</title>
        <authorList>
            <person name="Tuo L."/>
        </authorList>
    </citation>
    <scope>NUCLEOTIDE SEQUENCE [LARGE SCALE GENOMIC DNA]</scope>
    <source>
        <strain evidence="2 3">M8JJ-5</strain>
    </source>
</reference>
<dbReference type="EMBL" id="QEOP01000001">
    <property type="protein sequence ID" value="PVZ96234.1"/>
    <property type="molecule type" value="Genomic_DNA"/>
</dbReference>
<dbReference type="SMART" id="SM00332">
    <property type="entry name" value="PP2Cc"/>
    <property type="match status" value="1"/>
</dbReference>
<dbReference type="SMART" id="SM00331">
    <property type="entry name" value="PP2C_SIG"/>
    <property type="match status" value="1"/>
</dbReference>
<dbReference type="Pfam" id="PF13672">
    <property type="entry name" value="PP2C_2"/>
    <property type="match status" value="1"/>
</dbReference>
<dbReference type="PANTHER" id="PTHR47992">
    <property type="entry name" value="PROTEIN PHOSPHATASE"/>
    <property type="match status" value="1"/>
</dbReference>
<comment type="caution">
    <text evidence="2">The sequence shown here is derived from an EMBL/GenBank/DDBJ whole genome shotgun (WGS) entry which is preliminary data.</text>
</comment>
<dbReference type="Gene3D" id="3.60.40.10">
    <property type="entry name" value="PPM-type phosphatase domain"/>
    <property type="match status" value="1"/>
</dbReference>
<sequence>MTQIGRSNPGYSITVPRRPDVEITLSWSAVTDVGRKRAVNEDSFVAQSPLFAVADGMGGHSAGDLASTAVVTRLAEVIEADFIDPDVVEHALGVAAQDIDRVSGQSALGTGTTVTGAALTLVGSDPYWAVFNIGDSRVYQLRGRTFEQVTVDHSVVQELVDSGAITKEQAEHHPDSNVITRAIGFNDVPAPDLWMIPVTEGLRLMICSDGLTKELNDDDLRRHMVAGKPSKQTARDLVDAALIRGGRDNVTVLIVDVVSTTGDFDLDQTVPRRGTGRHS</sequence>
<protein>
    <submittedName>
        <fullName evidence="2">Serine/threonine-protein phosphatase</fullName>
    </submittedName>
</protein>
<dbReference type="AlphaFoldDB" id="A0A2V1HZL1"/>
<evidence type="ECO:0000259" key="1">
    <source>
        <dbReference type="PROSITE" id="PS51746"/>
    </source>
</evidence>
<dbReference type="GO" id="GO:0004722">
    <property type="term" value="F:protein serine/threonine phosphatase activity"/>
    <property type="evidence" value="ECO:0007669"/>
    <property type="project" value="InterPro"/>
</dbReference>
<dbReference type="OrthoDB" id="9801841at2"/>